<evidence type="ECO:0000313" key="2">
    <source>
        <dbReference type="Proteomes" id="UP000245626"/>
    </source>
</evidence>
<gene>
    <name evidence="1" type="ORF">IE53DRAFT_387481</name>
</gene>
<dbReference type="Proteomes" id="UP000245626">
    <property type="component" value="Unassembled WGS sequence"/>
</dbReference>
<protein>
    <submittedName>
        <fullName evidence="1">Calcium/proton exchanger</fullName>
    </submittedName>
</protein>
<keyword evidence="2" id="KW-1185">Reference proteome</keyword>
<sequence>MTEQATKPTSETILSSSPTSSAPPPLPSPSLQQEQNSNLDRSTSRFGGGSGSSQSGSVGVRKRATIIDEPDLEKGVGVTKDSEKRAKVVEKDVSDARLGLGGPFAGPPRRATMESRTTMRRSFTSLFQPEHRLKDPPNFLVSIKNLLLGSVFNVLLVFIPISWALHFAIDNDIAVFVTSFLAIMPLATILSQATEELSLRVGETIGGLINASLGNAVELIVAIVSLFNCELIIVQTSLLGSILSNLLLVLGMCFFAGGIKVKEQEFLATPAQLNTSLLMMSVISLVIPSAFHLVLGDIPDATERPDILKISRGVSILLLLIYFGFLYFSLFSHKELFEDEGGEEEEEEPQMNMMSVVVTLVVVTVLIGVTSEWLVTAIDGVSQRGVSKTWLGLILIPIASNSTEHIAAVIFSWKNKIQMAVSIAIGSSIQIALFVIPLLVTIGWMADKPLSMLFDPYATVLLFLSVLIVNFVIADSRSNWLEGFVLMMVYLVVALTVWFVPDSLSDQLFPDSLCT</sequence>
<reference evidence="1 2" key="1">
    <citation type="journal article" date="2018" name="Mol. Biol. Evol.">
        <title>Broad Genomic Sampling Reveals a Smut Pathogenic Ancestry of the Fungal Clade Ustilaginomycotina.</title>
        <authorList>
            <person name="Kijpornyongpan T."/>
            <person name="Mondo S.J."/>
            <person name="Barry K."/>
            <person name="Sandor L."/>
            <person name="Lee J."/>
            <person name="Lipzen A."/>
            <person name="Pangilinan J."/>
            <person name="LaButti K."/>
            <person name="Hainaut M."/>
            <person name="Henrissat B."/>
            <person name="Grigoriev I.V."/>
            <person name="Spatafora J.W."/>
            <person name="Aime M.C."/>
        </authorList>
    </citation>
    <scope>NUCLEOTIDE SEQUENCE [LARGE SCALE GENOMIC DNA]</scope>
    <source>
        <strain evidence="1 2">SA 807</strain>
    </source>
</reference>
<organism evidence="1 2">
    <name type="scientific">Violaceomyces palustris</name>
    <dbReference type="NCBI Taxonomy" id="1673888"/>
    <lineage>
        <taxon>Eukaryota</taxon>
        <taxon>Fungi</taxon>
        <taxon>Dikarya</taxon>
        <taxon>Basidiomycota</taxon>
        <taxon>Ustilaginomycotina</taxon>
        <taxon>Ustilaginomycetes</taxon>
        <taxon>Violaceomycetales</taxon>
        <taxon>Violaceomycetaceae</taxon>
        <taxon>Violaceomyces</taxon>
    </lineage>
</organism>
<name>A0ACD0NWL2_9BASI</name>
<accession>A0ACD0NWL2</accession>
<dbReference type="EMBL" id="KZ819955">
    <property type="protein sequence ID" value="PWN50222.1"/>
    <property type="molecule type" value="Genomic_DNA"/>
</dbReference>
<proteinExistence type="predicted"/>
<evidence type="ECO:0000313" key="1">
    <source>
        <dbReference type="EMBL" id="PWN50222.1"/>
    </source>
</evidence>